<sequence length="303" mass="35682">MKFYKILILFLLLTLSLYSDITRDFPSYQYVFNELGVDESYIYDRDFQNFVRQNRQIYTKRFKNAVNRGALVIPTMRELMYEKDISPLFIYLSMVESAFKTTAKSTSAAGGLWQFMPTAGREQHLRIDSLIDERYDPIKSTRAAVDYLYKIRGGLDKWYLAAMAYNCGQGCMQRAVAKAGTTHLSILLDPRRNYLRAETRKYIKKILLFALIGENYLFKYNDNLGAMIYRFDNDRITSVRLHTAERLNQIASRLQINYFTLKKINMHLKQDYIPRNSNAMLNIPTSRLNMFYRVYGGQRYSRN</sequence>
<evidence type="ECO:0000313" key="2">
    <source>
        <dbReference type="EMBL" id="SFV64832.1"/>
    </source>
</evidence>
<protein>
    <submittedName>
        <fullName evidence="2">Membrane-bound lytic murein transglycosylase D</fullName>
        <ecNumber evidence="2">3.2.1.-</ecNumber>
    </submittedName>
</protein>
<dbReference type="CDD" id="cd16894">
    <property type="entry name" value="MltD-like"/>
    <property type="match status" value="1"/>
</dbReference>
<dbReference type="Gene3D" id="1.10.530.10">
    <property type="match status" value="1"/>
</dbReference>
<reference evidence="2" key="1">
    <citation type="submission" date="2016-10" db="EMBL/GenBank/DDBJ databases">
        <authorList>
            <person name="de Groot N.N."/>
        </authorList>
    </citation>
    <scope>NUCLEOTIDE SEQUENCE</scope>
</reference>
<dbReference type="EMBL" id="FPHE01000135">
    <property type="protein sequence ID" value="SFV64832.1"/>
    <property type="molecule type" value="Genomic_DNA"/>
</dbReference>
<accession>A0A1W1CGJ8</accession>
<dbReference type="InterPro" id="IPR023346">
    <property type="entry name" value="Lysozyme-like_dom_sf"/>
</dbReference>
<dbReference type="InterPro" id="IPR008258">
    <property type="entry name" value="Transglycosylase_SLT_dom_1"/>
</dbReference>
<dbReference type="SUPFAM" id="SSF53955">
    <property type="entry name" value="Lysozyme-like"/>
    <property type="match status" value="1"/>
</dbReference>
<keyword evidence="2" id="KW-0378">Hydrolase</keyword>
<feature type="domain" description="Transglycosylase SLT" evidence="1">
    <location>
        <begin position="86"/>
        <end position="181"/>
    </location>
</feature>
<dbReference type="PANTHER" id="PTHR37423">
    <property type="entry name" value="SOLUBLE LYTIC MUREIN TRANSGLYCOSYLASE-RELATED"/>
    <property type="match status" value="1"/>
</dbReference>
<dbReference type="EC" id="3.2.1.-" evidence="2"/>
<gene>
    <name evidence="2" type="ORF">MNB_SV-12-134</name>
</gene>
<dbReference type="PANTHER" id="PTHR37423:SF2">
    <property type="entry name" value="MEMBRANE-BOUND LYTIC MUREIN TRANSGLYCOSYLASE C"/>
    <property type="match status" value="1"/>
</dbReference>
<dbReference type="Pfam" id="PF01464">
    <property type="entry name" value="SLT"/>
    <property type="match status" value="1"/>
</dbReference>
<keyword evidence="2" id="KW-0326">Glycosidase</keyword>
<dbReference type="GO" id="GO:0016798">
    <property type="term" value="F:hydrolase activity, acting on glycosyl bonds"/>
    <property type="evidence" value="ECO:0007669"/>
    <property type="project" value="UniProtKB-KW"/>
</dbReference>
<proteinExistence type="predicted"/>
<dbReference type="AlphaFoldDB" id="A0A1W1CGJ8"/>
<organism evidence="2">
    <name type="scientific">hydrothermal vent metagenome</name>
    <dbReference type="NCBI Taxonomy" id="652676"/>
    <lineage>
        <taxon>unclassified sequences</taxon>
        <taxon>metagenomes</taxon>
        <taxon>ecological metagenomes</taxon>
    </lineage>
</organism>
<evidence type="ECO:0000259" key="1">
    <source>
        <dbReference type="Pfam" id="PF01464"/>
    </source>
</evidence>
<name>A0A1W1CGJ8_9ZZZZ</name>